<dbReference type="PANTHER" id="PTHR42813:SF2">
    <property type="entry name" value="DEHYDROGENASE, ZINC-CONTAINING, PUTATIVE (AFU_ORTHOLOGUE AFUA_2G02810)-RELATED"/>
    <property type="match status" value="1"/>
</dbReference>
<evidence type="ECO:0000256" key="2">
    <source>
        <dbReference type="ARBA" id="ARBA00022723"/>
    </source>
</evidence>
<dbReference type="CDD" id="cd08283">
    <property type="entry name" value="FDH_like_1"/>
    <property type="match status" value="1"/>
</dbReference>
<accession>A0A1G5PE56</accession>
<gene>
    <name evidence="5" type="ORF">SAMN05216279_11732</name>
</gene>
<dbReference type="PANTHER" id="PTHR42813">
    <property type="entry name" value="ZINC-TYPE ALCOHOL DEHYDROGENASE-LIKE"/>
    <property type="match status" value="1"/>
</dbReference>
<reference evidence="6" key="1">
    <citation type="submission" date="2016-10" db="EMBL/GenBank/DDBJ databases">
        <authorList>
            <person name="de Groot N.N."/>
        </authorList>
    </citation>
    <scope>NUCLEOTIDE SEQUENCE [LARGE SCALE GENOMIC DNA]</scope>
    <source>
        <strain evidence="6">DSM 15758</strain>
    </source>
</reference>
<evidence type="ECO:0000313" key="6">
    <source>
        <dbReference type="Proteomes" id="UP000183046"/>
    </source>
</evidence>
<organism evidence="5 6">
    <name type="scientific">Pseudomonas oryzihabitans</name>
    <dbReference type="NCBI Taxonomy" id="47885"/>
    <lineage>
        <taxon>Bacteria</taxon>
        <taxon>Pseudomonadati</taxon>
        <taxon>Pseudomonadota</taxon>
        <taxon>Gammaproteobacteria</taxon>
        <taxon>Pseudomonadales</taxon>
        <taxon>Pseudomonadaceae</taxon>
        <taxon>Pseudomonas</taxon>
    </lineage>
</organism>
<proteinExistence type="predicted"/>
<comment type="cofactor">
    <cofactor evidence="1">
        <name>Zn(2+)</name>
        <dbReference type="ChEBI" id="CHEBI:29105"/>
    </cofactor>
</comment>
<evidence type="ECO:0000259" key="4">
    <source>
        <dbReference type="SMART" id="SM00829"/>
    </source>
</evidence>
<feature type="domain" description="Enoyl reductase (ER)" evidence="4">
    <location>
        <begin position="8"/>
        <end position="311"/>
    </location>
</feature>
<dbReference type="Pfam" id="PF00107">
    <property type="entry name" value="ADH_zinc_N"/>
    <property type="match status" value="1"/>
</dbReference>
<dbReference type="Gene3D" id="3.90.180.10">
    <property type="entry name" value="Medium-chain alcohol dehydrogenases, catalytic domain"/>
    <property type="match status" value="1"/>
</dbReference>
<keyword evidence="2" id="KW-0479">Metal-binding</keyword>
<sequence>MMRALTWQAPNRLQVETVPDPEILNPRDAIVRVIMSSVCGSDLHLLGGYVPAMKPGDIIGHEFLAEIVELGSGLRNQGLAIGDRVVTVSILGCGDCEHCQREDYNCCDNSNPKPELTELAYGQPCTGIFGYSHAFGGYAGSHATYVRVPYADVNLFKVPDGVSDAQAVFVSDAVPTGYYAADIADIQPGDTVAVWGCGGVGQMAIRSAYLLGAERVIAIDRFSDRLQLAAEKAGAIVLDYETTNIHEALLELTGGCGPDRCIDCVGMEAHGTQVDYAYDKTKQLLRLHTERGSALRQAIRACRKGGTVSVIGVYGGVIDKFPMGAIVNKALTLRSGQQPGQRYVERLFEHIQKGELDPSYLLTHPMSLEESPYGYELFKSKDKNCMRAVFMP</sequence>
<keyword evidence="3" id="KW-0862">Zinc</keyword>
<comment type="caution">
    <text evidence="5">The sequence shown here is derived from an EMBL/GenBank/DDBJ whole genome shotgun (WGS) entry which is preliminary data.</text>
</comment>
<dbReference type="STRING" id="237610.BJP27_19585"/>
<dbReference type="GO" id="GO:0016491">
    <property type="term" value="F:oxidoreductase activity"/>
    <property type="evidence" value="ECO:0007669"/>
    <property type="project" value="InterPro"/>
</dbReference>
<dbReference type="InterPro" id="IPR036291">
    <property type="entry name" value="NAD(P)-bd_dom_sf"/>
</dbReference>
<dbReference type="Proteomes" id="UP000183046">
    <property type="component" value="Unassembled WGS sequence"/>
</dbReference>
<dbReference type="InterPro" id="IPR020843">
    <property type="entry name" value="ER"/>
</dbReference>
<evidence type="ECO:0000313" key="5">
    <source>
        <dbReference type="EMBL" id="SCZ47835.1"/>
    </source>
</evidence>
<dbReference type="InterPro" id="IPR011032">
    <property type="entry name" value="GroES-like_sf"/>
</dbReference>
<dbReference type="EMBL" id="FMWB01000017">
    <property type="protein sequence ID" value="SCZ47835.1"/>
    <property type="molecule type" value="Genomic_DNA"/>
</dbReference>
<dbReference type="SUPFAM" id="SSF50129">
    <property type="entry name" value="GroES-like"/>
    <property type="match status" value="1"/>
</dbReference>
<dbReference type="eggNOG" id="COG1063">
    <property type="taxonomic scope" value="Bacteria"/>
</dbReference>
<name>A0A1G5PE56_9PSED</name>
<protein>
    <submittedName>
        <fullName evidence="5">Threonine dehydrogenase</fullName>
    </submittedName>
</protein>
<dbReference type="Gene3D" id="3.40.50.720">
    <property type="entry name" value="NAD(P)-binding Rossmann-like Domain"/>
    <property type="match status" value="1"/>
</dbReference>
<dbReference type="AlphaFoldDB" id="A0A1G5PE56"/>
<evidence type="ECO:0000256" key="3">
    <source>
        <dbReference type="ARBA" id="ARBA00022833"/>
    </source>
</evidence>
<dbReference type="GO" id="GO:0046872">
    <property type="term" value="F:metal ion binding"/>
    <property type="evidence" value="ECO:0007669"/>
    <property type="project" value="UniProtKB-KW"/>
</dbReference>
<evidence type="ECO:0000256" key="1">
    <source>
        <dbReference type="ARBA" id="ARBA00001947"/>
    </source>
</evidence>
<dbReference type="Pfam" id="PF08240">
    <property type="entry name" value="ADH_N"/>
    <property type="match status" value="1"/>
</dbReference>
<dbReference type="InterPro" id="IPR013149">
    <property type="entry name" value="ADH-like_C"/>
</dbReference>
<dbReference type="InterPro" id="IPR013154">
    <property type="entry name" value="ADH-like_N"/>
</dbReference>
<dbReference type="SUPFAM" id="SSF51735">
    <property type="entry name" value="NAD(P)-binding Rossmann-fold domains"/>
    <property type="match status" value="1"/>
</dbReference>
<dbReference type="SMART" id="SM00829">
    <property type="entry name" value="PKS_ER"/>
    <property type="match status" value="1"/>
</dbReference>